<dbReference type="EMBL" id="AP024525">
    <property type="protein sequence ID" value="BCT76968.1"/>
    <property type="molecule type" value="Genomic_DNA"/>
</dbReference>
<sequence>MSTTAIARPQSHRLVDLLAHRVGQALVEWADRPKTHEIDVERLAQVEARRADARFAEPLGLHHWIR</sequence>
<reference evidence="1 2" key="1">
    <citation type="journal article" date="2021" name="J. Biosci. Bioeng.">
        <title>Identification and characterization of a chc gene cluster responsible for the aromatization pathway of cyclohexanecarboxylate degradation in Sinomonas cyclohexanicum ATCC 51369.</title>
        <authorList>
            <person name="Yamamoto T."/>
            <person name="Hasegawa Y."/>
            <person name="Lau P.C.K."/>
            <person name="Iwaki H."/>
        </authorList>
    </citation>
    <scope>NUCLEOTIDE SEQUENCE [LARGE SCALE GENOMIC DNA]</scope>
    <source>
        <strain evidence="1 2">ATCC 51369</strain>
    </source>
</reference>
<proteinExistence type="predicted"/>
<gene>
    <name evidence="1" type="ORF">SCMU_28100</name>
</gene>
<dbReference type="RefSeq" id="WP_229229723.1">
    <property type="nucleotide sequence ID" value="NZ_AP024525.1"/>
</dbReference>
<dbReference type="Proteomes" id="UP001319861">
    <property type="component" value="Chromosome"/>
</dbReference>
<evidence type="ECO:0000313" key="2">
    <source>
        <dbReference type="Proteomes" id="UP001319861"/>
    </source>
</evidence>
<keyword evidence="2" id="KW-1185">Reference proteome</keyword>
<name>A0ABN6FJS9_SINCY</name>
<evidence type="ECO:0000313" key="1">
    <source>
        <dbReference type="EMBL" id="BCT76968.1"/>
    </source>
</evidence>
<organism evidence="1 2">
    <name type="scientific">Sinomonas cyclohexanicum</name>
    <name type="common">Corynebacterium cyclohexanicum</name>
    <dbReference type="NCBI Taxonomy" id="322009"/>
    <lineage>
        <taxon>Bacteria</taxon>
        <taxon>Bacillati</taxon>
        <taxon>Actinomycetota</taxon>
        <taxon>Actinomycetes</taxon>
        <taxon>Micrococcales</taxon>
        <taxon>Micrococcaceae</taxon>
        <taxon>Sinomonas</taxon>
    </lineage>
</organism>
<accession>A0ABN6FJS9</accession>
<protein>
    <submittedName>
        <fullName evidence="1">Uncharacterized protein</fullName>
    </submittedName>
</protein>